<comment type="caution">
    <text evidence="1">The sequence shown here is derived from an EMBL/GenBank/DDBJ whole genome shotgun (WGS) entry which is preliminary data.</text>
</comment>
<dbReference type="EMBL" id="JAMBOP010000020">
    <property type="protein sequence ID" value="MCM3737173.1"/>
    <property type="molecule type" value="Genomic_DNA"/>
</dbReference>
<gene>
    <name evidence="1" type="ORF">M3215_15550</name>
</gene>
<protein>
    <submittedName>
        <fullName evidence="1">YhcN/YlaJ family sporulation lipoprotein</fullName>
    </submittedName>
</protein>
<keyword evidence="2" id="KW-1185">Reference proteome</keyword>
<keyword evidence="1" id="KW-0449">Lipoprotein</keyword>
<reference evidence="1" key="1">
    <citation type="submission" date="2022-05" db="EMBL/GenBank/DDBJ databases">
        <title>Comparative Genomics of Spacecraft Associated Microbes.</title>
        <authorList>
            <person name="Tran M.T."/>
            <person name="Wright A."/>
            <person name="Seuylemezian A."/>
            <person name="Eisen J."/>
            <person name="Coil D."/>
        </authorList>
    </citation>
    <scope>NUCLEOTIDE SEQUENCE</scope>
    <source>
        <strain evidence="1">FAIRING 10M-2.2</strain>
    </source>
</reference>
<sequence>MTHLRKTLYFCICLLLLASCSTKKNTNEANPKQTSNTNQYTTKNVTYKENTRKTDETKADHLASIASSIPGVRDATAVVLGKYSIVGIDVGAKLDRTRVETIKYSVAESLKHDPQGSNAVVVADLDTYERLKQIGKRIKEGKAGEGILDELAAIVGRAMPQVPNDLLENKQTNPVKENNQQLPRDEQNELKQEQVDQSNQQLKK</sequence>
<name>A0ACC6A8Y1_9BACI</name>
<organism evidence="1 2">
    <name type="scientific">Bacillus cytotoxicus</name>
    <dbReference type="NCBI Taxonomy" id="580165"/>
    <lineage>
        <taxon>Bacteria</taxon>
        <taxon>Bacillati</taxon>
        <taxon>Bacillota</taxon>
        <taxon>Bacilli</taxon>
        <taxon>Bacillales</taxon>
        <taxon>Bacillaceae</taxon>
        <taxon>Bacillus</taxon>
        <taxon>Bacillus cereus group</taxon>
    </lineage>
</organism>
<accession>A0ACC6A8Y1</accession>
<proteinExistence type="predicted"/>
<dbReference type="Proteomes" id="UP001202289">
    <property type="component" value="Unassembled WGS sequence"/>
</dbReference>
<evidence type="ECO:0000313" key="2">
    <source>
        <dbReference type="Proteomes" id="UP001202289"/>
    </source>
</evidence>
<evidence type="ECO:0000313" key="1">
    <source>
        <dbReference type="EMBL" id="MCM3737173.1"/>
    </source>
</evidence>